<dbReference type="EnsemblMetazoa" id="AMEC019233-RA">
    <property type="protein sequence ID" value="AMEC019233-PA"/>
    <property type="gene ID" value="AMEC019233"/>
</dbReference>
<evidence type="ECO:0000313" key="1">
    <source>
        <dbReference type="EnsemblMetazoa" id="AMEC019233-PA"/>
    </source>
</evidence>
<organism evidence="1 2">
    <name type="scientific">Anopheles melas</name>
    <dbReference type="NCBI Taxonomy" id="34690"/>
    <lineage>
        <taxon>Eukaryota</taxon>
        <taxon>Metazoa</taxon>
        <taxon>Ecdysozoa</taxon>
        <taxon>Arthropoda</taxon>
        <taxon>Hexapoda</taxon>
        <taxon>Insecta</taxon>
        <taxon>Pterygota</taxon>
        <taxon>Neoptera</taxon>
        <taxon>Endopterygota</taxon>
        <taxon>Diptera</taxon>
        <taxon>Nematocera</taxon>
        <taxon>Culicoidea</taxon>
        <taxon>Culicidae</taxon>
        <taxon>Anophelinae</taxon>
        <taxon>Anopheles</taxon>
    </lineage>
</organism>
<evidence type="ECO:0000313" key="2">
    <source>
        <dbReference type="Proteomes" id="UP000075902"/>
    </source>
</evidence>
<accession>A0A182UF32</accession>
<name>A0A182UF32_9DIPT</name>
<protein>
    <submittedName>
        <fullName evidence="1">Uncharacterized protein</fullName>
    </submittedName>
</protein>
<keyword evidence="2" id="KW-1185">Reference proteome</keyword>
<sequence length="173" mass="18687">MNALGNINPGLLIASWLSSSSHSGARPTPPTLLPFTFIYSGSGLCLLVRARGFGLTGSVSESELNPFAVDDNRFPSSMGISSGRPRFLCRLLPLGGLVSRLLRIVGEWRSLLNEAKSKLLSSDSDFVRDIFSMLRAARSPCSTLRDARYSMPQAICDAQQTRSVVLTVRAGPL</sequence>
<dbReference type="AlphaFoldDB" id="A0A182UF32"/>
<reference evidence="2" key="1">
    <citation type="submission" date="2014-01" db="EMBL/GenBank/DDBJ databases">
        <title>The Genome Sequence of Anopheles melas CM1001059_A (V2).</title>
        <authorList>
            <consortium name="The Broad Institute Genomics Platform"/>
            <person name="Neafsey D.E."/>
            <person name="Besansky N."/>
            <person name="Howell P."/>
            <person name="Walton C."/>
            <person name="Young S.K."/>
            <person name="Zeng Q."/>
            <person name="Gargeya S."/>
            <person name="Fitzgerald M."/>
            <person name="Haas B."/>
            <person name="Abouelleil A."/>
            <person name="Allen A.W."/>
            <person name="Alvarado L."/>
            <person name="Arachchi H.M."/>
            <person name="Berlin A.M."/>
            <person name="Chapman S.B."/>
            <person name="Gainer-Dewar J."/>
            <person name="Goldberg J."/>
            <person name="Griggs A."/>
            <person name="Gujja S."/>
            <person name="Hansen M."/>
            <person name="Howarth C."/>
            <person name="Imamovic A."/>
            <person name="Ireland A."/>
            <person name="Larimer J."/>
            <person name="McCowan C."/>
            <person name="Murphy C."/>
            <person name="Pearson M."/>
            <person name="Poon T.W."/>
            <person name="Priest M."/>
            <person name="Roberts A."/>
            <person name="Saif S."/>
            <person name="Shea T."/>
            <person name="Sisk P."/>
            <person name="Sykes S."/>
            <person name="Wortman J."/>
            <person name="Nusbaum C."/>
            <person name="Birren B."/>
        </authorList>
    </citation>
    <scope>NUCLEOTIDE SEQUENCE [LARGE SCALE GENOMIC DNA]</scope>
    <source>
        <strain evidence="2">CM1001059</strain>
    </source>
</reference>
<dbReference type="VEuPathDB" id="VectorBase:AMEC019233"/>
<proteinExistence type="predicted"/>
<reference evidence="1" key="2">
    <citation type="submission" date="2020-05" db="UniProtKB">
        <authorList>
            <consortium name="EnsemblMetazoa"/>
        </authorList>
    </citation>
    <scope>IDENTIFICATION</scope>
    <source>
        <strain evidence="1">CM1001059</strain>
    </source>
</reference>
<dbReference type="Proteomes" id="UP000075902">
    <property type="component" value="Unassembled WGS sequence"/>
</dbReference>